<keyword evidence="3" id="KW-1185">Reference proteome</keyword>
<feature type="transmembrane region" description="Helical" evidence="1">
    <location>
        <begin position="43"/>
        <end position="61"/>
    </location>
</feature>
<comment type="caution">
    <text evidence="2">The sequence shown here is derived from an EMBL/GenBank/DDBJ whole genome shotgun (WGS) entry which is preliminary data.</text>
</comment>
<dbReference type="SUPFAM" id="SSF103473">
    <property type="entry name" value="MFS general substrate transporter"/>
    <property type="match status" value="1"/>
</dbReference>
<dbReference type="EMBL" id="JAUYVH010000004">
    <property type="protein sequence ID" value="MDQ9170552.1"/>
    <property type="molecule type" value="Genomic_DNA"/>
</dbReference>
<feature type="transmembrane region" description="Helical" evidence="1">
    <location>
        <begin position="73"/>
        <end position="89"/>
    </location>
</feature>
<organism evidence="2 3">
    <name type="scientific">Keguizhuia sedimenti</name>
    <dbReference type="NCBI Taxonomy" id="3064264"/>
    <lineage>
        <taxon>Bacteria</taxon>
        <taxon>Pseudomonadati</taxon>
        <taxon>Pseudomonadota</taxon>
        <taxon>Betaproteobacteria</taxon>
        <taxon>Burkholderiales</taxon>
        <taxon>Oxalobacteraceae</taxon>
        <taxon>Keguizhuia</taxon>
    </lineage>
</organism>
<feature type="transmembrane region" description="Helical" evidence="1">
    <location>
        <begin position="9"/>
        <end position="31"/>
    </location>
</feature>
<sequence>MRSSPHARALLPLIALQGAVSTMVGFIGFFVMHADNVHALFRFTAWMLTTAMASTLLAYFLGPRLKLDGRRMLRLGFLIPGLLILLCPPSPTLLALAYGSFIGLTWGARHWLEMSLLRDLERDRYAAQCGTMTVAFGIATTFVATLLLAQFFEQSQFVYRFYGAICLLGALMCGKRIPHTEPVSLADPFSVLKQREFLACMPLFFLESGLFGITHALSSAGAVKALSSASHFGWLSTVAGLAGGVALHFSRKKRSLDNRAHWLGASCLVVGSAFILLGASAWIPALFSGYLILKALGGPFLSASEQVLNQRTLDIRGRLPDRIIARECVLWSFRMISLFLFWGLAHSLPPKQMLAIGSALLAIATGLEYLYGQAWFWRDAKGLQKADGTA</sequence>
<feature type="transmembrane region" description="Helical" evidence="1">
    <location>
        <begin position="328"/>
        <end position="347"/>
    </location>
</feature>
<keyword evidence="1" id="KW-0472">Membrane</keyword>
<evidence type="ECO:0000313" key="3">
    <source>
        <dbReference type="Proteomes" id="UP001225596"/>
    </source>
</evidence>
<evidence type="ECO:0000256" key="1">
    <source>
        <dbReference type="SAM" id="Phobius"/>
    </source>
</evidence>
<feature type="transmembrane region" description="Helical" evidence="1">
    <location>
        <begin position="353"/>
        <end position="371"/>
    </location>
</feature>
<dbReference type="InterPro" id="IPR036259">
    <property type="entry name" value="MFS_trans_sf"/>
</dbReference>
<keyword evidence="1" id="KW-1133">Transmembrane helix</keyword>
<proteinExistence type="predicted"/>
<reference evidence="2 3" key="1">
    <citation type="submission" date="2023-08" db="EMBL/GenBank/DDBJ databases">
        <title>Oxalobacteraceae gen .nov., isolated from river sludge outside the plant.</title>
        <authorList>
            <person name="Zhao S.Y."/>
        </authorList>
    </citation>
    <scope>NUCLEOTIDE SEQUENCE [LARGE SCALE GENOMIC DNA]</scope>
    <source>
        <strain evidence="2 3">R-40</strain>
    </source>
</reference>
<gene>
    <name evidence="2" type="ORF">Q8A64_09020</name>
</gene>
<feature type="transmembrane region" description="Helical" evidence="1">
    <location>
        <begin position="229"/>
        <end position="250"/>
    </location>
</feature>
<feature type="transmembrane region" description="Helical" evidence="1">
    <location>
        <begin position="133"/>
        <end position="152"/>
    </location>
</feature>
<evidence type="ECO:0000313" key="2">
    <source>
        <dbReference type="EMBL" id="MDQ9170552.1"/>
    </source>
</evidence>
<feature type="transmembrane region" description="Helical" evidence="1">
    <location>
        <begin position="197"/>
        <end position="217"/>
    </location>
</feature>
<dbReference type="Proteomes" id="UP001225596">
    <property type="component" value="Unassembled WGS sequence"/>
</dbReference>
<feature type="transmembrane region" description="Helical" evidence="1">
    <location>
        <begin position="262"/>
        <end position="283"/>
    </location>
</feature>
<name>A0ABU1BNG7_9BURK</name>
<accession>A0ABU1BNG7</accession>
<dbReference type="RefSeq" id="WP_338436487.1">
    <property type="nucleotide sequence ID" value="NZ_JAUYVH010000004.1"/>
</dbReference>
<keyword evidence="1" id="KW-0812">Transmembrane</keyword>
<protein>
    <recommendedName>
        <fullName evidence="4">MFS transporter</fullName>
    </recommendedName>
</protein>
<evidence type="ECO:0008006" key="4">
    <source>
        <dbReference type="Google" id="ProtNLM"/>
    </source>
</evidence>